<accession>A0A8H6ZK60</accession>
<dbReference type="Proteomes" id="UP000623687">
    <property type="component" value="Unassembled WGS sequence"/>
</dbReference>
<proteinExistence type="predicted"/>
<dbReference type="RefSeq" id="XP_036627482.1">
    <property type="nucleotide sequence ID" value="XM_036780099.1"/>
</dbReference>
<evidence type="ECO:0008006" key="4">
    <source>
        <dbReference type="Google" id="ProtNLM"/>
    </source>
</evidence>
<evidence type="ECO:0000313" key="3">
    <source>
        <dbReference type="Proteomes" id="UP000623687"/>
    </source>
</evidence>
<feature type="compositionally biased region" description="Low complexity" evidence="1">
    <location>
        <begin position="233"/>
        <end position="243"/>
    </location>
</feature>
<dbReference type="Gene3D" id="4.10.240.10">
    <property type="entry name" value="Zn(2)-C6 fungal-type DNA-binding domain"/>
    <property type="match status" value="1"/>
</dbReference>
<gene>
    <name evidence="2" type="ORF">PC9H_010606</name>
</gene>
<reference evidence="2" key="1">
    <citation type="submission" date="2019-07" db="EMBL/GenBank/DDBJ databases">
        <authorList>
            <person name="Palmer J.M."/>
        </authorList>
    </citation>
    <scope>NUCLEOTIDE SEQUENCE</scope>
    <source>
        <strain evidence="2">PC9</strain>
    </source>
</reference>
<dbReference type="GO" id="GO:0008270">
    <property type="term" value="F:zinc ion binding"/>
    <property type="evidence" value="ECO:0007669"/>
    <property type="project" value="InterPro"/>
</dbReference>
<dbReference type="OrthoDB" id="2269373at2759"/>
<sequence length="433" mass="47603">MNDSFQQGLQLKGEIMDLEFTLDTDHRKRRRNRTTQSCLNCHTSKRKACAMSISYFASLTRSIQQCDRKRPCQRCIQLGLTGLCVYEIDDPALRDDPSVDENTRLRNRIAELESLVRELRGKPHPRWADSSFREGDPSEKWHSRASKSHAMTTKQGQSSSGTNNHGHSMRVGTSGVISSMLTPIKTESPAESMQAHLYRFSPSPGPQSVRYHTFQAGGRSPSSSSFEGDTRQSFSASSSGSTSMPYQPSPYTGHATGGESPYSDTRSCQDHRGNGGQSYPLIDSRTYAQGYASSSDPHCPCRTNPATGHAYISLSQQLQSTINSVRQYSNHPPDSRCLLYRRILELHNQLHGNDPTDAAGPSYDNLSNTPTDSEIMTPLSASSGHASFHTTGSSGSDGVSPQEWNTLAAAGYNPYFPMASGEHHANVYNHVIS</sequence>
<dbReference type="InterPro" id="IPR036864">
    <property type="entry name" value="Zn2-C6_fun-type_DNA-bd_sf"/>
</dbReference>
<name>A0A8H6ZK60_PLEOS</name>
<keyword evidence="3" id="KW-1185">Reference proteome</keyword>
<dbReference type="EMBL" id="JACETU010000008">
    <property type="protein sequence ID" value="KAF7422450.1"/>
    <property type="molecule type" value="Genomic_DNA"/>
</dbReference>
<dbReference type="GO" id="GO:0000981">
    <property type="term" value="F:DNA-binding transcription factor activity, RNA polymerase II-specific"/>
    <property type="evidence" value="ECO:0007669"/>
    <property type="project" value="InterPro"/>
</dbReference>
<organism evidence="2 3">
    <name type="scientific">Pleurotus ostreatus</name>
    <name type="common">Oyster mushroom</name>
    <name type="synonym">White-rot fungus</name>
    <dbReference type="NCBI Taxonomy" id="5322"/>
    <lineage>
        <taxon>Eukaryota</taxon>
        <taxon>Fungi</taxon>
        <taxon>Dikarya</taxon>
        <taxon>Basidiomycota</taxon>
        <taxon>Agaricomycotina</taxon>
        <taxon>Agaricomycetes</taxon>
        <taxon>Agaricomycetidae</taxon>
        <taxon>Agaricales</taxon>
        <taxon>Pleurotineae</taxon>
        <taxon>Pleurotaceae</taxon>
        <taxon>Pleurotus</taxon>
    </lineage>
</organism>
<dbReference type="VEuPathDB" id="FungiDB:PC9H_010606"/>
<evidence type="ECO:0000313" key="2">
    <source>
        <dbReference type="EMBL" id="KAF7422450.1"/>
    </source>
</evidence>
<dbReference type="GeneID" id="59380424"/>
<feature type="region of interest" description="Disordered" evidence="1">
    <location>
        <begin position="198"/>
        <end position="282"/>
    </location>
</feature>
<feature type="region of interest" description="Disordered" evidence="1">
    <location>
        <begin position="123"/>
        <end position="172"/>
    </location>
</feature>
<dbReference type="AlphaFoldDB" id="A0A8H6ZK60"/>
<dbReference type="CDD" id="cd00067">
    <property type="entry name" value="GAL4"/>
    <property type="match status" value="1"/>
</dbReference>
<dbReference type="InterPro" id="IPR001138">
    <property type="entry name" value="Zn2Cys6_DnaBD"/>
</dbReference>
<comment type="caution">
    <text evidence="2">The sequence shown here is derived from an EMBL/GenBank/DDBJ whole genome shotgun (WGS) entry which is preliminary data.</text>
</comment>
<feature type="compositionally biased region" description="Polar residues" evidence="1">
    <location>
        <begin position="149"/>
        <end position="166"/>
    </location>
</feature>
<feature type="compositionally biased region" description="Basic and acidic residues" evidence="1">
    <location>
        <begin position="131"/>
        <end position="142"/>
    </location>
</feature>
<protein>
    <recommendedName>
        <fullName evidence="4">Zn(2)-C6 fungal-type domain-containing protein</fullName>
    </recommendedName>
</protein>
<evidence type="ECO:0000256" key="1">
    <source>
        <dbReference type="SAM" id="MobiDB-lite"/>
    </source>
</evidence>